<dbReference type="PANTHER" id="PTHR35174:SF3">
    <property type="entry name" value="BLL7171 PROTEIN"/>
    <property type="match status" value="1"/>
</dbReference>
<feature type="domain" description="YCII-related" evidence="2">
    <location>
        <begin position="1"/>
        <end position="110"/>
    </location>
</feature>
<keyword evidence="4" id="KW-1185">Reference proteome</keyword>
<evidence type="ECO:0000256" key="1">
    <source>
        <dbReference type="ARBA" id="ARBA00007689"/>
    </source>
</evidence>
<dbReference type="SUPFAM" id="SSF54909">
    <property type="entry name" value="Dimeric alpha+beta barrel"/>
    <property type="match status" value="1"/>
</dbReference>
<dbReference type="AlphaFoldDB" id="A0A9X3N1J5"/>
<dbReference type="InterPro" id="IPR005545">
    <property type="entry name" value="YCII"/>
</dbReference>
<dbReference type="Pfam" id="PF03795">
    <property type="entry name" value="YCII"/>
    <property type="match status" value="1"/>
</dbReference>
<gene>
    <name evidence="3" type="ORF">OM076_40815</name>
</gene>
<dbReference type="RefSeq" id="WP_270045933.1">
    <property type="nucleotide sequence ID" value="NZ_JAPDOD010000072.1"/>
</dbReference>
<comment type="caution">
    <text evidence="3">The sequence shown here is derived from an EMBL/GenBank/DDBJ whole genome shotgun (WGS) entry which is preliminary data.</text>
</comment>
<dbReference type="PANTHER" id="PTHR35174">
    <property type="entry name" value="BLL7171 PROTEIN-RELATED"/>
    <property type="match status" value="1"/>
</dbReference>
<dbReference type="Gene3D" id="3.30.70.1060">
    <property type="entry name" value="Dimeric alpha+beta barrel"/>
    <property type="match status" value="1"/>
</dbReference>
<protein>
    <submittedName>
        <fullName evidence="3">YciI family protein</fullName>
    </submittedName>
</protein>
<name>A0A9X3N1J5_9ACTN</name>
<reference evidence="3" key="1">
    <citation type="submission" date="2022-10" db="EMBL/GenBank/DDBJ databases">
        <title>The WGS of Solirubrobacter ginsenosidimutans DSM 21036.</title>
        <authorList>
            <person name="Jiang Z."/>
        </authorList>
    </citation>
    <scope>NUCLEOTIDE SEQUENCE</scope>
    <source>
        <strain evidence="3">DSM 21036</strain>
    </source>
</reference>
<dbReference type="Proteomes" id="UP001149140">
    <property type="component" value="Unassembled WGS sequence"/>
</dbReference>
<dbReference type="InterPro" id="IPR011008">
    <property type="entry name" value="Dimeric_a/b-barrel"/>
</dbReference>
<sequence>MHYALLIYERPSNYEGLSDDERSAMTAEYMAVGEEAVGSAHLQPVSMATTVRVADGDTLVTDGPFADTKDVFGGYYVIEADDLDGAIALAARVPAARMGGCVEIRPVRGFLR</sequence>
<accession>A0A9X3N1J5</accession>
<organism evidence="3 4">
    <name type="scientific">Solirubrobacter ginsenosidimutans</name>
    <dbReference type="NCBI Taxonomy" id="490573"/>
    <lineage>
        <taxon>Bacteria</taxon>
        <taxon>Bacillati</taxon>
        <taxon>Actinomycetota</taxon>
        <taxon>Thermoleophilia</taxon>
        <taxon>Solirubrobacterales</taxon>
        <taxon>Solirubrobacteraceae</taxon>
        <taxon>Solirubrobacter</taxon>
    </lineage>
</organism>
<dbReference type="EMBL" id="JAPDOD010000072">
    <property type="protein sequence ID" value="MDA0166675.1"/>
    <property type="molecule type" value="Genomic_DNA"/>
</dbReference>
<evidence type="ECO:0000313" key="4">
    <source>
        <dbReference type="Proteomes" id="UP001149140"/>
    </source>
</evidence>
<evidence type="ECO:0000313" key="3">
    <source>
        <dbReference type="EMBL" id="MDA0166675.1"/>
    </source>
</evidence>
<proteinExistence type="inferred from homology"/>
<comment type="similarity">
    <text evidence="1">Belongs to the YciI family.</text>
</comment>
<evidence type="ECO:0000259" key="2">
    <source>
        <dbReference type="Pfam" id="PF03795"/>
    </source>
</evidence>